<sequence>MHVPPESVQGRQPDSQQASPKPQFAMPHESPESVEGVEGVKTKVSPLTWLRPRSVRAKIISLLMAPVICLMALWAFVAVTTVQHSSHLTRPQKTDARLLAQSRDVVTAAQAERSAALRYVSRPRADLLSVFIARAKDTDAALRNGLPSDIHALEPHLHARFDQFSKAAEHVPETRSQIKAFGARAPGDATRSQSVAKPRATVAASAARWADVYRSYTAVIEQGLAVGDVLTKATGNPRAARVAPEVPRAREMIARETLILDVARANGGLNSEQHRAFIASVVSQRLLLSAAADDVRPAAPGVVPVRAYQALGACEDSVRSAGPLPRVNCLSTASAWTNTVTPVTTALLRLESGADATATGREDGIPDSALGSSGSLVLLGLCGILLSLLISVRIGRDLIADLVGLRMAAAEVAERSLPQAMRQLDAGNKVDIDAEAPLQRHGNDEVGQIRSALNALHREALLLAYERASLKDAAQRAAVAKSVSDVYVNLARRSQLLLQQQFEVLDGLQRAAQDPNLMEDLFRLDHLTARMRRHTENLIILSGATPPRWWSEPVSLLSLLRAALSEVNDYPRVELLDIPERHLLGSAVADLSHLIAELLENALTYSPPTTTVQVRAERLATGVALTVEDRGLGMSHGRMAQANLRVQDPAAVNLMNTSQLGLFVVNRLARRTGVKVRLDNSAHYGVRATVLIPQTLLRARTGPVPRSSKAHPPHARRTRPGLPSLPPQPSMPAPHETAGPVSSPAPLPQRVRQAHLVPQLRTDPPPPSPQASRHDLPVETHRSPTAAQATITALESGWLRGRRAVRAVAVPADEAACPPEQAVARTQGGAPADRNTQ</sequence>
<dbReference type="GO" id="GO:0004673">
    <property type="term" value="F:protein histidine kinase activity"/>
    <property type="evidence" value="ECO:0007669"/>
    <property type="project" value="UniProtKB-EC"/>
</dbReference>
<feature type="compositionally biased region" description="Basic and acidic residues" evidence="8">
    <location>
        <begin position="772"/>
        <end position="782"/>
    </location>
</feature>
<dbReference type="InterPro" id="IPR003594">
    <property type="entry name" value="HATPase_dom"/>
</dbReference>
<protein>
    <recommendedName>
        <fullName evidence="2">histidine kinase</fullName>
        <ecNumber evidence="2">2.7.13.3</ecNumber>
    </recommendedName>
</protein>
<feature type="region of interest" description="Disordered" evidence="8">
    <location>
        <begin position="813"/>
        <end position="837"/>
    </location>
</feature>
<feature type="compositionally biased region" description="Pro residues" evidence="8">
    <location>
        <begin position="723"/>
        <end position="732"/>
    </location>
</feature>
<keyword evidence="3" id="KW-0597">Phosphoprotein</keyword>
<comment type="catalytic activity">
    <reaction evidence="1">
        <text>ATP + protein L-histidine = ADP + protein N-phospho-L-histidine.</text>
        <dbReference type="EC" id="2.7.13.3"/>
    </reaction>
</comment>
<organism evidence="11">
    <name type="scientific">Streptomyces sp. NBC_00060</name>
    <dbReference type="NCBI Taxonomy" id="2975636"/>
    <lineage>
        <taxon>Bacteria</taxon>
        <taxon>Bacillati</taxon>
        <taxon>Actinomycetota</taxon>
        <taxon>Actinomycetes</taxon>
        <taxon>Kitasatosporales</taxon>
        <taxon>Streptomycetaceae</taxon>
        <taxon>Streptomyces</taxon>
    </lineage>
</organism>
<reference evidence="11" key="1">
    <citation type="submission" date="2022-10" db="EMBL/GenBank/DDBJ databases">
        <title>The complete genomes of actinobacterial strains from the NBC collection.</title>
        <authorList>
            <person name="Joergensen T.S."/>
            <person name="Alvarez Arevalo M."/>
            <person name="Sterndorff E.B."/>
            <person name="Faurdal D."/>
            <person name="Vuksanovic O."/>
            <person name="Mourched A.-S."/>
            <person name="Charusanti P."/>
            <person name="Shaw S."/>
            <person name="Blin K."/>
            <person name="Weber T."/>
        </authorList>
    </citation>
    <scope>NUCLEOTIDE SEQUENCE</scope>
    <source>
        <strain evidence="11">NBC_00060</strain>
    </source>
</reference>
<dbReference type="Gene3D" id="3.30.565.10">
    <property type="entry name" value="Histidine kinase-like ATPase, C-terminal domain"/>
    <property type="match status" value="1"/>
</dbReference>
<dbReference type="Pfam" id="PF02518">
    <property type="entry name" value="HATPase_c"/>
    <property type="match status" value="1"/>
</dbReference>
<evidence type="ECO:0000256" key="4">
    <source>
        <dbReference type="ARBA" id="ARBA00022679"/>
    </source>
</evidence>
<feature type="compositionally biased region" description="Basic residues" evidence="8">
    <location>
        <begin position="708"/>
        <end position="719"/>
    </location>
</feature>
<evidence type="ECO:0000259" key="10">
    <source>
        <dbReference type="PROSITE" id="PS50109"/>
    </source>
</evidence>
<feature type="region of interest" description="Disordered" evidence="8">
    <location>
        <begin position="759"/>
        <end position="785"/>
    </location>
</feature>
<dbReference type="InterPro" id="IPR013587">
    <property type="entry name" value="Nitrate/nitrite_sensing"/>
</dbReference>
<dbReference type="GO" id="GO:0000160">
    <property type="term" value="P:phosphorelay signal transduction system"/>
    <property type="evidence" value="ECO:0007669"/>
    <property type="project" value="TreeGrafter"/>
</dbReference>
<dbReference type="InterPro" id="IPR036890">
    <property type="entry name" value="HATPase_C_sf"/>
</dbReference>
<feature type="compositionally biased region" description="Polar residues" evidence="8">
    <location>
        <begin position="9"/>
        <end position="20"/>
    </location>
</feature>
<proteinExistence type="predicted"/>
<dbReference type="GO" id="GO:0005886">
    <property type="term" value="C:plasma membrane"/>
    <property type="evidence" value="ECO:0007669"/>
    <property type="project" value="TreeGrafter"/>
</dbReference>
<feature type="region of interest" description="Disordered" evidence="8">
    <location>
        <begin position="700"/>
        <end position="747"/>
    </location>
</feature>
<name>A0AAU2GU32_9ACTN</name>
<evidence type="ECO:0000256" key="5">
    <source>
        <dbReference type="ARBA" id="ARBA00022692"/>
    </source>
</evidence>
<evidence type="ECO:0000256" key="6">
    <source>
        <dbReference type="ARBA" id="ARBA00022777"/>
    </source>
</evidence>
<dbReference type="EC" id="2.7.13.3" evidence="2"/>
<keyword evidence="4" id="KW-0808">Transferase</keyword>
<evidence type="ECO:0000256" key="3">
    <source>
        <dbReference type="ARBA" id="ARBA00022553"/>
    </source>
</evidence>
<feature type="domain" description="Histidine kinase" evidence="10">
    <location>
        <begin position="591"/>
        <end position="696"/>
    </location>
</feature>
<feature type="transmembrane region" description="Helical" evidence="9">
    <location>
        <begin position="59"/>
        <end position="79"/>
    </location>
</feature>
<evidence type="ECO:0000313" key="11">
    <source>
        <dbReference type="EMBL" id="WTU38356.1"/>
    </source>
</evidence>
<evidence type="ECO:0000256" key="8">
    <source>
        <dbReference type="SAM" id="MobiDB-lite"/>
    </source>
</evidence>
<dbReference type="EMBL" id="CP108253">
    <property type="protein sequence ID" value="WTU38356.1"/>
    <property type="molecule type" value="Genomic_DNA"/>
</dbReference>
<dbReference type="AlphaFoldDB" id="A0AAU2GU32"/>
<dbReference type="Pfam" id="PF08376">
    <property type="entry name" value="NIT"/>
    <property type="match status" value="1"/>
</dbReference>
<evidence type="ECO:0000256" key="2">
    <source>
        <dbReference type="ARBA" id="ARBA00012438"/>
    </source>
</evidence>
<accession>A0AAU2GU32</accession>
<dbReference type="SMART" id="SM00387">
    <property type="entry name" value="HATPase_c"/>
    <property type="match status" value="1"/>
</dbReference>
<evidence type="ECO:0000256" key="9">
    <source>
        <dbReference type="SAM" id="Phobius"/>
    </source>
</evidence>
<keyword evidence="9" id="KW-0472">Membrane</keyword>
<dbReference type="PANTHER" id="PTHR45436:SF5">
    <property type="entry name" value="SENSOR HISTIDINE KINASE TRCS"/>
    <property type="match status" value="1"/>
</dbReference>
<evidence type="ECO:0000256" key="1">
    <source>
        <dbReference type="ARBA" id="ARBA00000085"/>
    </source>
</evidence>
<evidence type="ECO:0000256" key="7">
    <source>
        <dbReference type="ARBA" id="ARBA00022989"/>
    </source>
</evidence>
<dbReference type="InterPro" id="IPR050428">
    <property type="entry name" value="TCS_sensor_his_kinase"/>
</dbReference>
<dbReference type="PROSITE" id="PS50109">
    <property type="entry name" value="HIS_KIN"/>
    <property type="match status" value="1"/>
</dbReference>
<dbReference type="SUPFAM" id="SSF55874">
    <property type="entry name" value="ATPase domain of HSP90 chaperone/DNA topoisomerase II/histidine kinase"/>
    <property type="match status" value="1"/>
</dbReference>
<feature type="region of interest" description="Disordered" evidence="8">
    <location>
        <begin position="1"/>
        <end position="38"/>
    </location>
</feature>
<dbReference type="PANTHER" id="PTHR45436">
    <property type="entry name" value="SENSOR HISTIDINE KINASE YKOH"/>
    <property type="match status" value="1"/>
</dbReference>
<keyword evidence="5 9" id="KW-0812">Transmembrane</keyword>
<dbReference type="InterPro" id="IPR005467">
    <property type="entry name" value="His_kinase_dom"/>
</dbReference>
<gene>
    <name evidence="11" type="ORF">OHV25_01680</name>
</gene>
<keyword evidence="6" id="KW-0418">Kinase</keyword>
<keyword evidence="7 9" id="KW-1133">Transmembrane helix</keyword>